<dbReference type="SUPFAM" id="SSF51366">
    <property type="entry name" value="Ribulose-phoshate binding barrel"/>
    <property type="match status" value="1"/>
</dbReference>
<comment type="pathway">
    <text evidence="2">Amino-acid biosynthesis; L-tryptophan biosynthesis; L-tryptophan from chorismate: step 4/5.</text>
</comment>
<dbReference type="PANTHER" id="PTHR22854:SF2">
    <property type="entry name" value="INDOLE-3-GLYCEROL-PHOSPHATE SYNTHASE"/>
    <property type="match status" value="1"/>
</dbReference>
<dbReference type="InterPro" id="IPR013798">
    <property type="entry name" value="Indole-3-glycerol_P_synth_dom"/>
</dbReference>
<keyword evidence="5" id="KW-0210">Decarboxylase</keyword>
<dbReference type="GO" id="GO:0004640">
    <property type="term" value="F:phosphoribosylanthranilate isomerase activity"/>
    <property type="evidence" value="ECO:0007669"/>
    <property type="project" value="TreeGrafter"/>
</dbReference>
<keyword evidence="4" id="KW-0028">Amino-acid biosynthesis</keyword>
<evidence type="ECO:0000256" key="6">
    <source>
        <dbReference type="ARBA" id="ARBA00022822"/>
    </source>
</evidence>
<dbReference type="Pfam" id="PF00218">
    <property type="entry name" value="IGPS"/>
    <property type="match status" value="1"/>
</dbReference>
<reference evidence="10 11" key="1">
    <citation type="submission" date="2019-01" db="EMBL/GenBank/DDBJ databases">
        <title>Geovibrio thiophilus DSM 11263, complete genome.</title>
        <authorList>
            <person name="Spring S."/>
            <person name="Bunk B."/>
            <person name="Sproer C."/>
        </authorList>
    </citation>
    <scope>NUCLEOTIDE SEQUENCE [LARGE SCALE GENOMIC DNA]</scope>
    <source>
        <strain evidence="10 11">DSM 11263</strain>
    </source>
</reference>
<evidence type="ECO:0000256" key="5">
    <source>
        <dbReference type="ARBA" id="ARBA00022793"/>
    </source>
</evidence>
<dbReference type="KEGG" id="gtl:EP073_05410"/>
<dbReference type="CDD" id="cd00331">
    <property type="entry name" value="IGPS"/>
    <property type="match status" value="1"/>
</dbReference>
<comment type="catalytic activity">
    <reaction evidence="1">
        <text>1-(2-carboxyphenylamino)-1-deoxy-D-ribulose 5-phosphate + H(+) = (1S,2R)-1-C-(indol-3-yl)glycerol 3-phosphate + CO2 + H2O</text>
        <dbReference type="Rhea" id="RHEA:23476"/>
        <dbReference type="ChEBI" id="CHEBI:15377"/>
        <dbReference type="ChEBI" id="CHEBI:15378"/>
        <dbReference type="ChEBI" id="CHEBI:16526"/>
        <dbReference type="ChEBI" id="CHEBI:58613"/>
        <dbReference type="ChEBI" id="CHEBI:58866"/>
        <dbReference type="EC" id="4.1.1.48"/>
    </reaction>
</comment>
<evidence type="ECO:0000313" key="11">
    <source>
        <dbReference type="Proteomes" id="UP000287502"/>
    </source>
</evidence>
<dbReference type="GO" id="GO:0000162">
    <property type="term" value="P:L-tryptophan biosynthetic process"/>
    <property type="evidence" value="ECO:0007669"/>
    <property type="project" value="UniProtKB-UniPathway"/>
</dbReference>
<dbReference type="FunFam" id="3.20.20.70:FF:000024">
    <property type="entry name" value="Indole-3-glycerol phosphate synthase"/>
    <property type="match status" value="1"/>
</dbReference>
<feature type="domain" description="Indole-3-glycerol phosphate synthase" evidence="9">
    <location>
        <begin position="2"/>
        <end position="238"/>
    </location>
</feature>
<protein>
    <recommendedName>
        <fullName evidence="3">indole-3-glycerol-phosphate synthase</fullName>
        <ecNumber evidence="3">4.1.1.48</ecNumber>
    </recommendedName>
</protein>
<dbReference type="UniPathway" id="UPA00035">
    <property type="reaction ID" value="UER00043"/>
</dbReference>
<keyword evidence="6" id="KW-0822">Tryptophan biosynthesis</keyword>
<evidence type="ECO:0000259" key="9">
    <source>
        <dbReference type="Pfam" id="PF00218"/>
    </source>
</evidence>
<accession>A0A410JXH1</accession>
<dbReference type="PROSITE" id="PS00614">
    <property type="entry name" value="IGPS"/>
    <property type="match status" value="1"/>
</dbReference>
<keyword evidence="8" id="KW-0456">Lyase</keyword>
<keyword evidence="11" id="KW-1185">Reference proteome</keyword>
<evidence type="ECO:0000313" key="10">
    <source>
        <dbReference type="EMBL" id="QAR32860.1"/>
    </source>
</evidence>
<name>A0A410JXH1_9BACT</name>
<organism evidence="10 11">
    <name type="scientific">Geovibrio thiophilus</name>
    <dbReference type="NCBI Taxonomy" id="139438"/>
    <lineage>
        <taxon>Bacteria</taxon>
        <taxon>Pseudomonadati</taxon>
        <taxon>Deferribacterota</taxon>
        <taxon>Deferribacteres</taxon>
        <taxon>Deferribacterales</taxon>
        <taxon>Geovibrionaceae</taxon>
        <taxon>Geovibrio</taxon>
    </lineage>
</organism>
<evidence type="ECO:0000256" key="4">
    <source>
        <dbReference type="ARBA" id="ARBA00022605"/>
    </source>
</evidence>
<evidence type="ECO:0000256" key="3">
    <source>
        <dbReference type="ARBA" id="ARBA00012362"/>
    </source>
</evidence>
<dbReference type="GO" id="GO:0004425">
    <property type="term" value="F:indole-3-glycerol-phosphate synthase activity"/>
    <property type="evidence" value="ECO:0007669"/>
    <property type="project" value="UniProtKB-EC"/>
</dbReference>
<gene>
    <name evidence="10" type="ORF">EP073_05410</name>
</gene>
<dbReference type="PANTHER" id="PTHR22854">
    <property type="entry name" value="TRYPTOPHAN BIOSYNTHESIS PROTEIN"/>
    <property type="match status" value="1"/>
</dbReference>
<dbReference type="InterPro" id="IPR045186">
    <property type="entry name" value="Indole-3-glycerol_P_synth"/>
</dbReference>
<proteinExistence type="predicted"/>
<evidence type="ECO:0000256" key="2">
    <source>
        <dbReference type="ARBA" id="ARBA00004696"/>
    </source>
</evidence>
<dbReference type="InterPro" id="IPR013785">
    <property type="entry name" value="Aldolase_TIM"/>
</dbReference>
<dbReference type="Proteomes" id="UP000287502">
    <property type="component" value="Chromosome"/>
</dbReference>
<dbReference type="AlphaFoldDB" id="A0A410JXH1"/>
<evidence type="ECO:0000256" key="8">
    <source>
        <dbReference type="ARBA" id="ARBA00023239"/>
    </source>
</evidence>
<dbReference type="Gene3D" id="3.20.20.70">
    <property type="entry name" value="Aldolase class I"/>
    <property type="match status" value="1"/>
</dbReference>
<dbReference type="OrthoDB" id="9804217at2"/>
<sequence>MLDEIIANKRKEVETLRTFHGRRNKPVLNFRESLRTKPIIAEVKKASPSLGDINTAADPVIQAKTYERLGAGAVSVLCDEKYFKGSISDLAAVAAEVKIPVLCKDFIIDEKQITNAYSAGADCVLLMASVLNKEEMLYLAKKARILGLEILFEVHTLEEIEAVLACEPKLLGVNNRNLKTLEINMGYGAHMLDILNGDYMKVAESGMKKPMDVAMMRGAGADAFLIGSGLMASDRLEELFAEMMAAACL</sequence>
<evidence type="ECO:0000256" key="7">
    <source>
        <dbReference type="ARBA" id="ARBA00023141"/>
    </source>
</evidence>
<dbReference type="EC" id="4.1.1.48" evidence="3"/>
<dbReference type="EMBL" id="CP035108">
    <property type="protein sequence ID" value="QAR32860.1"/>
    <property type="molecule type" value="Genomic_DNA"/>
</dbReference>
<dbReference type="InterPro" id="IPR001468">
    <property type="entry name" value="Indole-3-GlycerolPSynthase_CS"/>
</dbReference>
<keyword evidence="7" id="KW-0057">Aromatic amino acid biosynthesis</keyword>
<dbReference type="RefSeq" id="WP_128466146.1">
    <property type="nucleotide sequence ID" value="NZ_CP035108.1"/>
</dbReference>
<evidence type="ECO:0000256" key="1">
    <source>
        <dbReference type="ARBA" id="ARBA00001633"/>
    </source>
</evidence>
<dbReference type="InterPro" id="IPR011060">
    <property type="entry name" value="RibuloseP-bd_barrel"/>
</dbReference>